<protein>
    <submittedName>
        <fullName evidence="3">Uncharacterized protein</fullName>
    </submittedName>
</protein>
<dbReference type="OrthoDB" id="4824872at2"/>
<evidence type="ECO:0000313" key="3">
    <source>
        <dbReference type="EMBL" id="SDU85955.1"/>
    </source>
</evidence>
<evidence type="ECO:0000256" key="2">
    <source>
        <dbReference type="SAM" id="Phobius"/>
    </source>
</evidence>
<evidence type="ECO:0000313" key="4">
    <source>
        <dbReference type="Proteomes" id="UP000198825"/>
    </source>
</evidence>
<keyword evidence="2" id="KW-0812">Transmembrane</keyword>
<dbReference type="RefSeq" id="WP_091073559.1">
    <property type="nucleotide sequence ID" value="NZ_LT629799.1"/>
</dbReference>
<dbReference type="STRING" id="546874.SAMN04488544_1082"/>
<gene>
    <name evidence="3" type="ORF">SAMN04488544_1082</name>
</gene>
<keyword evidence="2" id="KW-1133">Transmembrane helix</keyword>
<dbReference type="AlphaFoldDB" id="A0A1H2LZ07"/>
<feature type="transmembrane region" description="Helical" evidence="2">
    <location>
        <begin position="409"/>
        <end position="428"/>
    </location>
</feature>
<feature type="region of interest" description="Disordered" evidence="1">
    <location>
        <begin position="305"/>
        <end position="324"/>
    </location>
</feature>
<organism evidence="3 4">
    <name type="scientific">Microlunatus sagamiharensis</name>
    <dbReference type="NCBI Taxonomy" id="546874"/>
    <lineage>
        <taxon>Bacteria</taxon>
        <taxon>Bacillati</taxon>
        <taxon>Actinomycetota</taxon>
        <taxon>Actinomycetes</taxon>
        <taxon>Propionibacteriales</taxon>
        <taxon>Propionibacteriaceae</taxon>
        <taxon>Microlunatus</taxon>
    </lineage>
</organism>
<keyword evidence="2" id="KW-0472">Membrane</keyword>
<evidence type="ECO:0000256" key="1">
    <source>
        <dbReference type="SAM" id="MobiDB-lite"/>
    </source>
</evidence>
<feature type="transmembrane region" description="Helical" evidence="2">
    <location>
        <begin position="434"/>
        <end position="452"/>
    </location>
</feature>
<sequence>MPDDWSWFWAGENGRDNLLRDELEGLQSRAFEASQQSARLSSQLRTLQGSLESRLQALSTAFDAYVELGDVREQLAGYPGTSAVRRASLRALLTLDASGVPDPLATGEVDYWLVGATNEVVALATGASVPASSVGPADGRPGGTVGNAEHETFVVAALGWLGHGERVAERVAPLLLADGALAAPQVVLWRAVAHGRYPGALPGVERAWSRDLDLTAETWRRFAADTAKAVTPLQTVRWIQLLVQGGWSPTVVAPSAAGERSDARATIDTDDDRTALRRVVEALVGAGLGDERVLLERARVLRARIEDPGAPEPDAEQEPPRTPTTTLVQQALLDPRVGAEERRTLVGWARPGLDAAVTAIAAEVAAQRPGPQAVHTEMGQVMVTTDGADPARLAELDAHAVQSRTRSRAAVLVPAVGAGVALLAGLALLRTAAAGLGVTLLLAVVVLVVVLLREVVRTRRGRVELEEIRERTRQRVEEGRQAAVAAAAEDLATKAEVATLARSLTGQASLR</sequence>
<reference evidence="4" key="1">
    <citation type="submission" date="2016-10" db="EMBL/GenBank/DDBJ databases">
        <authorList>
            <person name="Varghese N."/>
            <person name="Submissions S."/>
        </authorList>
    </citation>
    <scope>NUCLEOTIDE SEQUENCE [LARGE SCALE GENOMIC DNA]</scope>
    <source>
        <strain evidence="4">DSM 21743</strain>
    </source>
</reference>
<dbReference type="Proteomes" id="UP000198825">
    <property type="component" value="Chromosome I"/>
</dbReference>
<keyword evidence="4" id="KW-1185">Reference proteome</keyword>
<name>A0A1H2LZ07_9ACTN</name>
<dbReference type="EMBL" id="LT629799">
    <property type="protein sequence ID" value="SDU85955.1"/>
    <property type="molecule type" value="Genomic_DNA"/>
</dbReference>
<accession>A0A1H2LZ07</accession>
<proteinExistence type="predicted"/>